<comment type="caution">
    <text evidence="3">The sequence shown here is derived from an EMBL/GenBank/DDBJ whole genome shotgun (WGS) entry which is preliminary data.</text>
</comment>
<protein>
    <submittedName>
        <fullName evidence="3">ABC transporter</fullName>
    </submittedName>
</protein>
<dbReference type="Proteomes" id="UP000295131">
    <property type="component" value="Unassembled WGS sequence"/>
</dbReference>
<dbReference type="OrthoDB" id="9808689at2"/>
<reference evidence="3 4" key="1">
    <citation type="journal article" date="2013" name="Int. J. Syst. Evol. Microbiol.">
        <title>Hoeflea suaedae sp. nov., an endophytic bacterium isolated from the root of the halophyte Suaeda maritima.</title>
        <authorList>
            <person name="Chung E.J."/>
            <person name="Park J.A."/>
            <person name="Pramanik P."/>
            <person name="Bibi F."/>
            <person name="Jeon C.O."/>
            <person name="Chung Y.R."/>
        </authorList>
    </citation>
    <scope>NUCLEOTIDE SEQUENCE [LARGE SCALE GENOMIC DNA]</scope>
    <source>
        <strain evidence="3 4">YC6898</strain>
    </source>
</reference>
<dbReference type="InterPro" id="IPR005586">
    <property type="entry name" value="ABC_trans_aux"/>
</dbReference>
<evidence type="ECO:0000259" key="2">
    <source>
        <dbReference type="Pfam" id="PF03886"/>
    </source>
</evidence>
<feature type="signal peptide" evidence="1">
    <location>
        <begin position="1"/>
        <end position="21"/>
    </location>
</feature>
<dbReference type="EMBL" id="SMSI01000002">
    <property type="protein sequence ID" value="TDH36034.1"/>
    <property type="molecule type" value="Genomic_DNA"/>
</dbReference>
<sequence>MSGMRASVVAMVGLALLSGCGALGTKTPPDTYALTGTPEVEGRASPGRQILIAEPLALKALDSEQIVIKPTPSSIEYLADSQWSDRLPKIVQAKLVEAFENTNRLGGVGRPGEGLAIDYQIATSIRAFEVRVQGGRTAVVEISAKVINDRNGTVRDQEVFRSTSPVSGTGNSAYVEALDRAFDNVTADLVRWALQRF</sequence>
<evidence type="ECO:0000256" key="1">
    <source>
        <dbReference type="SAM" id="SignalP"/>
    </source>
</evidence>
<feature type="domain" description="ABC-type transport auxiliary lipoprotein component" evidence="2">
    <location>
        <begin position="32"/>
        <end position="189"/>
    </location>
</feature>
<dbReference type="Pfam" id="PF03886">
    <property type="entry name" value="ABC_trans_aux"/>
    <property type="match status" value="1"/>
</dbReference>
<dbReference type="Gene3D" id="3.40.50.10610">
    <property type="entry name" value="ABC-type transport auxiliary lipoprotein component"/>
    <property type="match status" value="1"/>
</dbReference>
<evidence type="ECO:0000313" key="4">
    <source>
        <dbReference type="Proteomes" id="UP000295131"/>
    </source>
</evidence>
<evidence type="ECO:0000313" key="3">
    <source>
        <dbReference type="EMBL" id="TDH36034.1"/>
    </source>
</evidence>
<keyword evidence="4" id="KW-1185">Reference proteome</keyword>
<feature type="chain" id="PRO_5020427866" evidence="1">
    <location>
        <begin position="22"/>
        <end position="197"/>
    </location>
</feature>
<organism evidence="3 4">
    <name type="scientific">Pseudohoeflea suaedae</name>
    <dbReference type="NCBI Taxonomy" id="877384"/>
    <lineage>
        <taxon>Bacteria</taxon>
        <taxon>Pseudomonadati</taxon>
        <taxon>Pseudomonadota</taxon>
        <taxon>Alphaproteobacteria</taxon>
        <taxon>Hyphomicrobiales</taxon>
        <taxon>Rhizobiaceae</taxon>
        <taxon>Pseudohoeflea</taxon>
    </lineage>
</organism>
<gene>
    <name evidence="3" type="ORF">E2A64_12090</name>
</gene>
<keyword evidence="1" id="KW-0732">Signal</keyword>
<dbReference type="PROSITE" id="PS51257">
    <property type="entry name" value="PROKAR_LIPOPROTEIN"/>
    <property type="match status" value="1"/>
</dbReference>
<accession>A0A4R5PL96</accession>
<proteinExistence type="predicted"/>
<name>A0A4R5PL96_9HYPH</name>
<dbReference type="AlphaFoldDB" id="A0A4R5PL96"/>
<dbReference type="SUPFAM" id="SSF159594">
    <property type="entry name" value="XCC0632-like"/>
    <property type="match status" value="1"/>
</dbReference>
<dbReference type="RefSeq" id="WP_133285056.1">
    <property type="nucleotide sequence ID" value="NZ_SMSI01000002.1"/>
</dbReference>